<keyword evidence="3 8" id="KW-0812">Transmembrane</keyword>
<dbReference type="PROSITE" id="PS00154">
    <property type="entry name" value="ATPASE_E1_E2"/>
    <property type="match status" value="1"/>
</dbReference>
<dbReference type="InterPro" id="IPR023214">
    <property type="entry name" value="HAD_sf"/>
</dbReference>
<reference evidence="10 11" key="1">
    <citation type="submission" date="2024-11" db="EMBL/GenBank/DDBJ databases">
        <title>Adaptive evolution of stress response genes in parasites aligns with host niche diversity.</title>
        <authorList>
            <person name="Hahn C."/>
            <person name="Resl P."/>
        </authorList>
    </citation>
    <scope>NUCLEOTIDE SEQUENCE [LARGE SCALE GENOMIC DNA]</scope>
    <source>
        <strain evidence="10">EGGRZ-B1_66</strain>
        <tissue evidence="10">Body</tissue>
    </source>
</reference>
<dbReference type="InterPro" id="IPR059000">
    <property type="entry name" value="ATPase_P-type_domA"/>
</dbReference>
<dbReference type="SUPFAM" id="SSF56784">
    <property type="entry name" value="HAD-like"/>
    <property type="match status" value="1"/>
</dbReference>
<sequence length="442" mass="48373">MEVEKLLSQLQVNAATGLSFSEASNRRLNFGPNEFDVSEDEPQWKKFLDQFKEPMILLLLGSAAVSLIIGEVHDAASIALAITIVCTVAFIQNYRSEKALESLKMLMPPNLRDNNLHEFNASELVPGDIVILSVGDRIPADLRLFDCSDLQVDESTLTGEVDPVRKHSQSILLPRSKTFATLHADTHSTIHPTQTFLNMDVQALKSTRSHISAPLDNLGFDDREEHVSPLEAPKHSAHDLLNIGFMGTLVRGGHAKGVVIATAKHSTFGEVFTLMQSEESPRTPLQRGMDLLGKQLTMISMVIIIVIVIFGLIQHRSLLELFNVAIPEGLPIVVTVTLAIGQIRMASRNAIVKKLPAVETLGCVNVICTDKTGTITKNEMTVTKVVTSGLERVSVTGVGYSPLGGKLIWDMESSISVETNGNLRRLIEVGFIDLWVLSNSAR</sequence>
<dbReference type="NCBIfam" id="TIGR01494">
    <property type="entry name" value="ATPase_P-type"/>
    <property type="match status" value="1"/>
</dbReference>
<dbReference type="InterPro" id="IPR023298">
    <property type="entry name" value="ATPase_P-typ_TM_dom_sf"/>
</dbReference>
<dbReference type="Proteomes" id="UP001626550">
    <property type="component" value="Unassembled WGS sequence"/>
</dbReference>
<evidence type="ECO:0000256" key="1">
    <source>
        <dbReference type="ARBA" id="ARBA00004141"/>
    </source>
</evidence>
<keyword evidence="5" id="KW-0067">ATP-binding</keyword>
<comment type="subcellular location">
    <subcellularLocation>
        <location evidence="1">Membrane</location>
        <topology evidence="1">Multi-pass membrane protein</topology>
    </subcellularLocation>
</comment>
<evidence type="ECO:0000313" key="11">
    <source>
        <dbReference type="Proteomes" id="UP001626550"/>
    </source>
</evidence>
<dbReference type="GO" id="GO:0005388">
    <property type="term" value="F:P-type calcium transporter activity"/>
    <property type="evidence" value="ECO:0007669"/>
    <property type="project" value="UniProtKB-EC"/>
</dbReference>
<evidence type="ECO:0000259" key="9">
    <source>
        <dbReference type="SMART" id="SM00831"/>
    </source>
</evidence>
<evidence type="ECO:0000256" key="4">
    <source>
        <dbReference type="ARBA" id="ARBA00022741"/>
    </source>
</evidence>
<dbReference type="SUPFAM" id="SSF81653">
    <property type="entry name" value="Calcium ATPase, transduction domain A"/>
    <property type="match status" value="1"/>
</dbReference>
<organism evidence="10 11">
    <name type="scientific">Cichlidogyrus casuarinus</name>
    <dbReference type="NCBI Taxonomy" id="1844966"/>
    <lineage>
        <taxon>Eukaryota</taxon>
        <taxon>Metazoa</taxon>
        <taxon>Spiralia</taxon>
        <taxon>Lophotrochozoa</taxon>
        <taxon>Platyhelminthes</taxon>
        <taxon>Monogenea</taxon>
        <taxon>Monopisthocotylea</taxon>
        <taxon>Dactylogyridea</taxon>
        <taxon>Ancyrocephalidae</taxon>
        <taxon>Cichlidogyrus</taxon>
    </lineage>
</organism>
<dbReference type="AlphaFoldDB" id="A0ABD2PWR6"/>
<feature type="domain" description="Cation-transporting P-type ATPase N-terminal" evidence="9">
    <location>
        <begin position="1"/>
        <end position="71"/>
    </location>
</feature>
<evidence type="ECO:0000256" key="2">
    <source>
        <dbReference type="ARBA" id="ARBA00012790"/>
    </source>
</evidence>
<dbReference type="Gene3D" id="1.20.1110.10">
    <property type="entry name" value="Calcium-transporting ATPase, transmembrane domain"/>
    <property type="match status" value="2"/>
</dbReference>
<dbReference type="PRINTS" id="PR00119">
    <property type="entry name" value="CATATPASE"/>
</dbReference>
<dbReference type="SMART" id="SM00831">
    <property type="entry name" value="Cation_ATPase_N"/>
    <property type="match status" value="1"/>
</dbReference>
<keyword evidence="11" id="KW-1185">Reference proteome</keyword>
<dbReference type="GO" id="GO:0005524">
    <property type="term" value="F:ATP binding"/>
    <property type="evidence" value="ECO:0007669"/>
    <property type="project" value="UniProtKB-KW"/>
</dbReference>
<dbReference type="InterPro" id="IPR023299">
    <property type="entry name" value="ATPase_P-typ_cyto_dom_N"/>
</dbReference>
<name>A0ABD2PWR6_9PLAT</name>
<feature type="transmembrane region" description="Helical" evidence="8">
    <location>
        <begin position="321"/>
        <end position="341"/>
    </location>
</feature>
<dbReference type="Pfam" id="PF00690">
    <property type="entry name" value="Cation_ATPase_N"/>
    <property type="match status" value="1"/>
</dbReference>
<dbReference type="GO" id="GO:0016020">
    <property type="term" value="C:membrane"/>
    <property type="evidence" value="ECO:0007669"/>
    <property type="project" value="UniProtKB-SubCell"/>
</dbReference>
<evidence type="ECO:0000256" key="5">
    <source>
        <dbReference type="ARBA" id="ARBA00022840"/>
    </source>
</evidence>
<keyword evidence="4" id="KW-0547">Nucleotide-binding</keyword>
<accession>A0ABD2PWR6</accession>
<evidence type="ECO:0000256" key="6">
    <source>
        <dbReference type="ARBA" id="ARBA00022989"/>
    </source>
</evidence>
<dbReference type="Gene3D" id="2.70.150.10">
    <property type="entry name" value="Calcium-transporting ATPase, cytoplasmic transduction domain A"/>
    <property type="match status" value="2"/>
</dbReference>
<protein>
    <recommendedName>
        <fullName evidence="2">P-type Ca(2+) transporter</fullName>
        <ecNumber evidence="2">7.2.2.10</ecNumber>
    </recommendedName>
</protein>
<dbReference type="Gene3D" id="3.40.50.1000">
    <property type="entry name" value="HAD superfamily/HAD-like"/>
    <property type="match status" value="1"/>
</dbReference>
<evidence type="ECO:0000256" key="8">
    <source>
        <dbReference type="SAM" id="Phobius"/>
    </source>
</evidence>
<dbReference type="InterPro" id="IPR004014">
    <property type="entry name" value="ATPase_P-typ_cation-transptr_N"/>
</dbReference>
<dbReference type="InterPro" id="IPR001757">
    <property type="entry name" value="P_typ_ATPase"/>
</dbReference>
<feature type="transmembrane region" description="Helical" evidence="8">
    <location>
        <begin position="296"/>
        <end position="315"/>
    </location>
</feature>
<evidence type="ECO:0000256" key="7">
    <source>
        <dbReference type="ARBA" id="ARBA00023136"/>
    </source>
</evidence>
<keyword evidence="6 8" id="KW-1133">Transmembrane helix</keyword>
<dbReference type="EMBL" id="JBJKFK010002051">
    <property type="protein sequence ID" value="KAL3311724.1"/>
    <property type="molecule type" value="Genomic_DNA"/>
</dbReference>
<dbReference type="InterPro" id="IPR036412">
    <property type="entry name" value="HAD-like_sf"/>
</dbReference>
<comment type="caution">
    <text evidence="10">The sequence shown here is derived from an EMBL/GenBank/DDBJ whole genome shotgun (WGS) entry which is preliminary data.</text>
</comment>
<dbReference type="Pfam" id="PF00122">
    <property type="entry name" value="E1-E2_ATPase"/>
    <property type="match status" value="1"/>
</dbReference>
<evidence type="ECO:0000313" key="10">
    <source>
        <dbReference type="EMBL" id="KAL3311724.1"/>
    </source>
</evidence>
<dbReference type="InterPro" id="IPR018303">
    <property type="entry name" value="ATPase_P-typ_P_site"/>
</dbReference>
<proteinExistence type="predicted"/>
<dbReference type="InterPro" id="IPR008250">
    <property type="entry name" value="ATPase_P-typ_transduc_dom_A_sf"/>
</dbReference>
<keyword evidence="7 8" id="KW-0472">Membrane</keyword>
<dbReference type="Gene3D" id="3.40.1110.10">
    <property type="entry name" value="Calcium-transporting ATPase, cytoplasmic domain N"/>
    <property type="match status" value="1"/>
</dbReference>
<dbReference type="PANTHER" id="PTHR42861">
    <property type="entry name" value="CALCIUM-TRANSPORTING ATPASE"/>
    <property type="match status" value="1"/>
</dbReference>
<dbReference type="SUPFAM" id="SSF81665">
    <property type="entry name" value="Calcium ATPase, transmembrane domain M"/>
    <property type="match status" value="1"/>
</dbReference>
<dbReference type="EC" id="7.2.2.10" evidence="2"/>
<evidence type="ECO:0000256" key="3">
    <source>
        <dbReference type="ARBA" id="ARBA00022692"/>
    </source>
</evidence>
<gene>
    <name evidence="10" type="primary">ATP2C1</name>
    <name evidence="10" type="ORF">Ciccas_009695</name>
</gene>